<dbReference type="EMBL" id="JBHSEK010000011">
    <property type="protein sequence ID" value="MFC4491163.1"/>
    <property type="molecule type" value="Genomic_DNA"/>
</dbReference>
<proteinExistence type="predicted"/>
<accession>A0ABV8ZY43</accession>
<dbReference type="RefSeq" id="WP_231461371.1">
    <property type="nucleotide sequence ID" value="NZ_JAJOHW010000030.1"/>
</dbReference>
<reference evidence="2" key="1">
    <citation type="journal article" date="2019" name="Int. J. Syst. Evol. Microbiol.">
        <title>The Global Catalogue of Microorganisms (GCM) 10K type strain sequencing project: providing services to taxonomists for standard genome sequencing and annotation.</title>
        <authorList>
            <consortium name="The Broad Institute Genomics Platform"/>
            <consortium name="The Broad Institute Genome Sequencing Center for Infectious Disease"/>
            <person name="Wu L."/>
            <person name="Ma J."/>
        </authorList>
    </citation>
    <scope>NUCLEOTIDE SEQUENCE [LARGE SCALE GENOMIC DNA]</scope>
    <source>
        <strain evidence="2">CGMCC 4.7608</strain>
    </source>
</reference>
<evidence type="ECO:0000313" key="2">
    <source>
        <dbReference type="Proteomes" id="UP001595999"/>
    </source>
</evidence>
<keyword evidence="2" id="KW-1185">Reference proteome</keyword>
<protein>
    <submittedName>
        <fullName evidence="1">Uncharacterized protein</fullName>
    </submittedName>
</protein>
<sequence length="301" mass="35098">MIPSDAKRTGRPRQSPVDRLRAKHWYYAVKSRTSLSDYQLDLFFLEKLGRRPKDPQMRSRIFETIRLHGTLPSNGNHPKRDFDLIQLVEEEADFVGTAELFYSPYWQLLTRNDLEIDVYHDIAQAAMSRLGLARADYYGEKAFQILCRQAHEKLMPDLSMPSAYVREVYGKMLQDIMKSSPPTLDHLVLLGALFREAYLACSLEVAIQIKECYSDLIVEYMCQEWLYPIAFTLQDIGEGYLVFSHTYDYIYGPELKPPYDDCPFAVVERPIFYADSVDEMNRLGRQFAELERERSLKARSD</sequence>
<organism evidence="1 2">
    <name type="scientific">Chromobacterium aquaticum</name>
    <dbReference type="NCBI Taxonomy" id="467180"/>
    <lineage>
        <taxon>Bacteria</taxon>
        <taxon>Pseudomonadati</taxon>
        <taxon>Pseudomonadota</taxon>
        <taxon>Betaproteobacteria</taxon>
        <taxon>Neisseriales</taxon>
        <taxon>Chromobacteriaceae</taxon>
        <taxon>Chromobacterium</taxon>
    </lineage>
</organism>
<comment type="caution">
    <text evidence="1">The sequence shown here is derived from an EMBL/GenBank/DDBJ whole genome shotgun (WGS) entry which is preliminary data.</text>
</comment>
<gene>
    <name evidence="1" type="ORF">ACFO0R_16245</name>
</gene>
<dbReference type="Proteomes" id="UP001595999">
    <property type="component" value="Unassembled WGS sequence"/>
</dbReference>
<name>A0ABV8ZY43_9NEIS</name>
<evidence type="ECO:0000313" key="1">
    <source>
        <dbReference type="EMBL" id="MFC4491163.1"/>
    </source>
</evidence>